<dbReference type="AlphaFoldDB" id="A0A9Q3P3J5"/>
<evidence type="ECO:0000313" key="2">
    <source>
        <dbReference type="Proteomes" id="UP000765509"/>
    </source>
</evidence>
<sequence>MLTTVQIQRKRVYAIEQVAEEQSQTEDSESNPIDDVVKEHSDDDKIQKSNLLNLCKHTKDAQTFPVTPATGMAYINETDTKITIFIDNAQHPLIIVSGSHCAIVAREYSDNHFPNLEKKLFPNKSTSFKSALGKITSFGTIIKEITIPHRKGHIRLNPNFVVLEDAHIQ</sequence>
<keyword evidence="2" id="KW-1185">Reference proteome</keyword>
<reference evidence="1" key="1">
    <citation type="submission" date="2021-03" db="EMBL/GenBank/DDBJ databases">
        <title>Draft genome sequence of rust myrtle Austropuccinia psidii MF-1, a brazilian biotype.</title>
        <authorList>
            <person name="Quecine M.C."/>
            <person name="Pachon D.M.R."/>
            <person name="Bonatelli M.L."/>
            <person name="Correr F.H."/>
            <person name="Franceschini L.M."/>
            <person name="Leite T.F."/>
            <person name="Margarido G.R.A."/>
            <person name="Almeida C.A."/>
            <person name="Ferrarezi J.A."/>
            <person name="Labate C.A."/>
        </authorList>
    </citation>
    <scope>NUCLEOTIDE SEQUENCE</scope>
    <source>
        <strain evidence="1">MF-1</strain>
    </source>
</reference>
<gene>
    <name evidence="1" type="ORF">O181_087642</name>
</gene>
<organism evidence="1 2">
    <name type="scientific">Austropuccinia psidii MF-1</name>
    <dbReference type="NCBI Taxonomy" id="1389203"/>
    <lineage>
        <taxon>Eukaryota</taxon>
        <taxon>Fungi</taxon>
        <taxon>Dikarya</taxon>
        <taxon>Basidiomycota</taxon>
        <taxon>Pucciniomycotina</taxon>
        <taxon>Pucciniomycetes</taxon>
        <taxon>Pucciniales</taxon>
        <taxon>Sphaerophragmiaceae</taxon>
        <taxon>Austropuccinia</taxon>
    </lineage>
</organism>
<proteinExistence type="predicted"/>
<accession>A0A9Q3P3J5</accession>
<dbReference type="EMBL" id="AVOT02053051">
    <property type="protein sequence ID" value="MBW0547927.1"/>
    <property type="molecule type" value="Genomic_DNA"/>
</dbReference>
<dbReference type="Proteomes" id="UP000765509">
    <property type="component" value="Unassembled WGS sequence"/>
</dbReference>
<evidence type="ECO:0000313" key="1">
    <source>
        <dbReference type="EMBL" id="MBW0547927.1"/>
    </source>
</evidence>
<comment type="caution">
    <text evidence="1">The sequence shown here is derived from an EMBL/GenBank/DDBJ whole genome shotgun (WGS) entry which is preliminary data.</text>
</comment>
<name>A0A9Q3P3J5_9BASI</name>
<protein>
    <submittedName>
        <fullName evidence="1">Uncharacterized protein</fullName>
    </submittedName>
</protein>